<dbReference type="RefSeq" id="WP_205050680.1">
    <property type="nucleotide sequence ID" value="NZ_JACJKX010000014.1"/>
</dbReference>
<dbReference type="InterPro" id="IPR018060">
    <property type="entry name" value="HTH_AraC"/>
</dbReference>
<dbReference type="InterPro" id="IPR009594">
    <property type="entry name" value="Tscrpt_reg_HTH_AraC_N"/>
</dbReference>
<reference evidence="4 5" key="1">
    <citation type="journal article" date="2021" name="Sci. Rep.">
        <title>The distribution of antibiotic resistance genes in chicken gut microbiota commensals.</title>
        <authorList>
            <person name="Juricova H."/>
            <person name="Matiasovicova J."/>
            <person name="Kubasova T."/>
            <person name="Cejkova D."/>
            <person name="Rychlik I."/>
        </authorList>
    </citation>
    <scope>NUCLEOTIDE SEQUENCE [LARGE SCALE GENOMIC DNA]</scope>
    <source>
        <strain evidence="4 5">An562</strain>
    </source>
</reference>
<dbReference type="PROSITE" id="PS01124">
    <property type="entry name" value="HTH_ARAC_FAMILY_2"/>
    <property type="match status" value="1"/>
</dbReference>
<dbReference type="Pfam" id="PF06719">
    <property type="entry name" value="AraC_N"/>
    <property type="match status" value="1"/>
</dbReference>
<evidence type="ECO:0000256" key="2">
    <source>
        <dbReference type="ARBA" id="ARBA00023163"/>
    </source>
</evidence>
<dbReference type="Pfam" id="PF12833">
    <property type="entry name" value="HTH_18"/>
    <property type="match status" value="1"/>
</dbReference>
<dbReference type="SUPFAM" id="SSF46689">
    <property type="entry name" value="Homeodomain-like"/>
    <property type="match status" value="2"/>
</dbReference>
<dbReference type="PANTHER" id="PTHR43436:SF1">
    <property type="entry name" value="TRANSCRIPTIONAL REGULATORY PROTEIN"/>
    <property type="match status" value="1"/>
</dbReference>
<keyword evidence="2" id="KW-0804">Transcription</keyword>
<evidence type="ECO:0000256" key="1">
    <source>
        <dbReference type="ARBA" id="ARBA00023015"/>
    </source>
</evidence>
<evidence type="ECO:0000313" key="5">
    <source>
        <dbReference type="Proteomes" id="UP000777002"/>
    </source>
</evidence>
<name>A0ABS2GTF5_9BURK</name>
<dbReference type="InterPro" id="IPR009057">
    <property type="entry name" value="Homeodomain-like_sf"/>
</dbReference>
<sequence>MQSEKLEKINAELKQIMLEKVHKIGTFQTDIPGLSLSRREQGNCEGASIYSTSLGFIVDGKKRSVIGDKEYEYGKNDCLVVGVDVPASFCTIGATHDHPFLSISVEIDRAVLSELIMQLEEIHGLPEGMPNEALCVGTVDENVWETVLRLMRLLDNPVEAKVLAPMIIREIYFRVLQTPLGMSLRDFNAKQGASAQIARAIAWLRENYASPLSVAQLADNVHMGVSTFHRHFKEVTCMTPLQFHKRLRLHEAKRLMLTEKMDATTACYAVGYESPSQFNREYKRQFGRPPYRDIKQQRELIRGNPGATLQ</sequence>
<comment type="caution">
    <text evidence="4">The sequence shown here is derived from an EMBL/GenBank/DDBJ whole genome shotgun (WGS) entry which is preliminary data.</text>
</comment>
<feature type="domain" description="HTH araC/xylS-type" evidence="3">
    <location>
        <begin position="198"/>
        <end position="296"/>
    </location>
</feature>
<dbReference type="SMART" id="SM00342">
    <property type="entry name" value="HTH_ARAC"/>
    <property type="match status" value="1"/>
</dbReference>
<keyword evidence="5" id="KW-1185">Reference proteome</keyword>
<evidence type="ECO:0000313" key="4">
    <source>
        <dbReference type="EMBL" id="MBM6929093.1"/>
    </source>
</evidence>
<organism evidence="4 5">
    <name type="scientific">Parasutterella secunda</name>
    <dbReference type="NCBI Taxonomy" id="626947"/>
    <lineage>
        <taxon>Bacteria</taxon>
        <taxon>Pseudomonadati</taxon>
        <taxon>Pseudomonadota</taxon>
        <taxon>Betaproteobacteria</taxon>
        <taxon>Burkholderiales</taxon>
        <taxon>Sutterellaceae</taxon>
        <taxon>Parasutterella</taxon>
    </lineage>
</organism>
<dbReference type="Gene3D" id="1.10.10.60">
    <property type="entry name" value="Homeodomain-like"/>
    <property type="match status" value="2"/>
</dbReference>
<accession>A0ABS2GTF5</accession>
<proteinExistence type="predicted"/>
<dbReference type="EMBL" id="JACJKX010000014">
    <property type="protein sequence ID" value="MBM6929093.1"/>
    <property type="molecule type" value="Genomic_DNA"/>
</dbReference>
<protein>
    <submittedName>
        <fullName evidence="4">AraC family transcriptional regulator</fullName>
    </submittedName>
</protein>
<evidence type="ECO:0000259" key="3">
    <source>
        <dbReference type="PROSITE" id="PS01124"/>
    </source>
</evidence>
<dbReference type="Proteomes" id="UP000777002">
    <property type="component" value="Unassembled WGS sequence"/>
</dbReference>
<keyword evidence="1" id="KW-0805">Transcription regulation</keyword>
<dbReference type="PANTHER" id="PTHR43436">
    <property type="entry name" value="ARAC-FAMILY TRANSCRIPTIONAL REGULATOR"/>
    <property type="match status" value="1"/>
</dbReference>
<gene>
    <name evidence="4" type="ORF">H5985_07420</name>
</gene>